<dbReference type="AlphaFoldDB" id="A0A438KE18"/>
<evidence type="ECO:0000259" key="2">
    <source>
        <dbReference type="Pfam" id="PF20167"/>
    </source>
</evidence>
<feature type="region of interest" description="Disordered" evidence="1">
    <location>
        <begin position="1"/>
        <end position="20"/>
    </location>
</feature>
<feature type="region of interest" description="Disordered" evidence="1">
    <location>
        <begin position="243"/>
        <end position="267"/>
    </location>
</feature>
<evidence type="ECO:0000313" key="4">
    <source>
        <dbReference type="Proteomes" id="UP000288805"/>
    </source>
</evidence>
<dbReference type="Pfam" id="PF20167">
    <property type="entry name" value="Transposase_32"/>
    <property type="match status" value="1"/>
</dbReference>
<comment type="caution">
    <text evidence="3">The sequence shown here is derived from an EMBL/GenBank/DDBJ whole genome shotgun (WGS) entry which is preliminary data.</text>
</comment>
<feature type="compositionally biased region" description="Basic and acidic residues" evidence="1">
    <location>
        <begin position="243"/>
        <end position="254"/>
    </location>
</feature>
<proteinExistence type="predicted"/>
<evidence type="ECO:0000313" key="3">
    <source>
        <dbReference type="EMBL" id="RVX19447.1"/>
    </source>
</evidence>
<protein>
    <recommendedName>
        <fullName evidence="2">Putative plant transposon protein domain-containing protein</fullName>
    </recommendedName>
</protein>
<dbReference type="Proteomes" id="UP000288805">
    <property type="component" value="Unassembled WGS sequence"/>
</dbReference>
<dbReference type="InterPro" id="IPR046796">
    <property type="entry name" value="Transposase_32_dom"/>
</dbReference>
<evidence type="ECO:0000256" key="1">
    <source>
        <dbReference type="SAM" id="MobiDB-lite"/>
    </source>
</evidence>
<organism evidence="3 4">
    <name type="scientific">Vitis vinifera</name>
    <name type="common">Grape</name>
    <dbReference type="NCBI Taxonomy" id="29760"/>
    <lineage>
        <taxon>Eukaryota</taxon>
        <taxon>Viridiplantae</taxon>
        <taxon>Streptophyta</taxon>
        <taxon>Embryophyta</taxon>
        <taxon>Tracheophyta</taxon>
        <taxon>Spermatophyta</taxon>
        <taxon>Magnoliopsida</taxon>
        <taxon>eudicotyledons</taxon>
        <taxon>Gunneridae</taxon>
        <taxon>Pentapetalae</taxon>
        <taxon>rosids</taxon>
        <taxon>Vitales</taxon>
        <taxon>Vitaceae</taxon>
        <taxon>Viteae</taxon>
        <taxon>Vitis</taxon>
    </lineage>
</organism>
<reference evidence="3 4" key="1">
    <citation type="journal article" date="2018" name="PLoS Genet.">
        <title>Population sequencing reveals clonal diversity and ancestral inbreeding in the grapevine cultivar Chardonnay.</title>
        <authorList>
            <person name="Roach M.J."/>
            <person name="Johnson D.L."/>
            <person name="Bohlmann J."/>
            <person name="van Vuuren H.J."/>
            <person name="Jones S.J."/>
            <person name="Pretorius I.S."/>
            <person name="Schmidt S.A."/>
            <person name="Borneman A.R."/>
        </authorList>
    </citation>
    <scope>NUCLEOTIDE SEQUENCE [LARGE SCALE GENOMIC DNA]</scope>
    <source>
        <strain evidence="4">cv. Chardonnay</strain>
        <tissue evidence="3">Leaf</tissue>
    </source>
</reference>
<accession>A0A438KE18</accession>
<dbReference type="EMBL" id="QGNW01000009">
    <property type="protein sequence ID" value="RVX19447.1"/>
    <property type="molecule type" value="Genomic_DNA"/>
</dbReference>
<feature type="domain" description="Putative plant transposon protein" evidence="2">
    <location>
        <begin position="52"/>
        <end position="198"/>
    </location>
</feature>
<gene>
    <name evidence="3" type="ORF">CK203_008892</name>
</gene>
<sequence length="312" mass="35794">MEETKTMKTPMSSSIKLDKDEKGERRALLRLEPSALLSHFSLSRRRLAERRVVTIFEPIFPTLVRAFYSRVTYGLGGPILSTVREVEIKLSPESICRILDIPSVGLRVYESKGMGKPSVHSLTMSSRVLHHIICSILLPRGGHRDEVSYLEAFIVDSILIRRRIHVGYLMMMHMISYIESMTRVLPYNRFLTRVFKDAEFEKASDGSWIGRVERSPAQAWGQGQMYPRVEEEAEIRDMEDGLDPQRDFEQRGPELDIPPPLQSEKIPSQAPHALDHALWMDVSAQVSSLGTRIEELALVHDTRFYSMEKRID</sequence>
<name>A0A438KE18_VITVI</name>